<accession>A0A0B2A458</accession>
<organism evidence="2 3">
    <name type="scientific">Microbacterium mangrovi</name>
    <dbReference type="NCBI Taxonomy" id="1348253"/>
    <lineage>
        <taxon>Bacteria</taxon>
        <taxon>Bacillati</taxon>
        <taxon>Actinomycetota</taxon>
        <taxon>Actinomycetes</taxon>
        <taxon>Micrococcales</taxon>
        <taxon>Microbacteriaceae</taxon>
        <taxon>Microbacterium</taxon>
    </lineage>
</organism>
<sequence>MEQSTIDIRDAFDEIVAGIESLEPLEAAWDWGAFFGGVAIGVGGAGVFAGGVAIGVAIT</sequence>
<evidence type="ECO:0000256" key="1">
    <source>
        <dbReference type="SAM" id="Phobius"/>
    </source>
</evidence>
<gene>
    <name evidence="2" type="ORF">LK09_15330</name>
</gene>
<comment type="caution">
    <text evidence="2">The sequence shown here is derived from an EMBL/GenBank/DDBJ whole genome shotgun (WGS) entry which is preliminary data.</text>
</comment>
<protein>
    <submittedName>
        <fullName evidence="2">Uncharacterized protein</fullName>
    </submittedName>
</protein>
<dbReference type="STRING" id="1348253.LK09_15330"/>
<evidence type="ECO:0000313" key="3">
    <source>
        <dbReference type="Proteomes" id="UP000031030"/>
    </source>
</evidence>
<dbReference type="Proteomes" id="UP000031030">
    <property type="component" value="Unassembled WGS sequence"/>
</dbReference>
<proteinExistence type="predicted"/>
<reference evidence="2 3" key="1">
    <citation type="submission" date="2014-11" db="EMBL/GenBank/DDBJ databases">
        <title>Genome sequence of Microbacterium mangrovi MUSC 115(T).</title>
        <authorList>
            <person name="Lee L.-H."/>
        </authorList>
    </citation>
    <scope>NUCLEOTIDE SEQUENCE [LARGE SCALE GENOMIC DNA]</scope>
    <source>
        <strain evidence="2 3">MUSC 115</strain>
    </source>
</reference>
<evidence type="ECO:0000313" key="2">
    <source>
        <dbReference type="EMBL" id="KHK96358.1"/>
    </source>
</evidence>
<dbReference type="RefSeq" id="WP_039401377.1">
    <property type="nucleotide sequence ID" value="NZ_JTDK01000015.1"/>
</dbReference>
<keyword evidence="1" id="KW-0472">Membrane</keyword>
<keyword evidence="1" id="KW-0812">Transmembrane</keyword>
<keyword evidence="1" id="KW-1133">Transmembrane helix</keyword>
<dbReference type="AlphaFoldDB" id="A0A0B2A458"/>
<keyword evidence="3" id="KW-1185">Reference proteome</keyword>
<feature type="transmembrane region" description="Helical" evidence="1">
    <location>
        <begin position="31"/>
        <end position="58"/>
    </location>
</feature>
<name>A0A0B2A458_9MICO</name>
<dbReference type="EMBL" id="JTDK01000015">
    <property type="protein sequence ID" value="KHK96358.1"/>
    <property type="molecule type" value="Genomic_DNA"/>
</dbReference>